<dbReference type="EMBL" id="JAYKXP010000029">
    <property type="protein sequence ID" value="KAK7043196.1"/>
    <property type="molecule type" value="Genomic_DNA"/>
</dbReference>
<dbReference type="AlphaFoldDB" id="A0AAW0CWA2"/>
<gene>
    <name evidence="1" type="ORF">VNI00_008550</name>
</gene>
<sequence>MSLPPSPFLSKIGTDFVPSSTEKVEIRQLILAKQERLAQLQAEQEELQSFIDNHLQLVAPIRQVHADILREIFHRCIPEHEVPAPCALDAPLLLTRVCRLWREVAIGSPNLWNRIHIHFPRVKANGPGITDEARLFLHRWREGVHTWLQRSGTVPLILSISTNTVSLEASISHTFHADVIRHLLLHAPRWRSLSLKSPSADIICRKLAESTAELSLLVELKSTAGFDLDSLKDVLQRAPSLRKLELDRLYVSFPVHWNRLTEVVFRSPTWPNDCLTPTQAIQILSSSHSSLRHFTFSIRQEIGHLPDTPITLPNLQTLNIEANGTTAAQRSSELTLVALGYFLHRLNAPQLVEFCLKSTMSDLPLSSVEGFLAHSQCALRSLVLDFAAKGPDLVRLLASAPTLKHLKVIPLVIGVESDVSDWHLPEGLLDSLTPSQSQQTKGTVLCPNLEFLVVRNCPAIYAVPIFALAEARCTEPLVTRKLKRLQVCFRGKVTSEGTEVSSGVEVLRNKGMLVQLFASKNPYAKLVTASPGPDFCDYVHSGEIWWPSRFASPSDILITWPNDCLTPSQAIQILSSSHSSLRHFTFSIRNEVERLPDTPIMLPNLQTLNIEANGLPSLQRTFELLLIALDHFLNCLNAPQLVEFCLTSTMSDLPLSSVEEFLIRSKCALRSLVLDFPAKGADAVGLLASVPTLKHLKVIPLVTGVESDVSDWHLPGGLLDSLTPSQSQQTVDTVLCPDLELLMVRNCPPTYAVPIFAVAEARCTEPLVSQKLKRLQVGFRGKVTSEGMEISSGVEVLRNRGVLVQLFASKNPHVKFVTTSPGPDFRNYIHSGEMWWPALGVNIIT</sequence>
<evidence type="ECO:0008006" key="3">
    <source>
        <dbReference type="Google" id="ProtNLM"/>
    </source>
</evidence>
<organism evidence="1 2">
    <name type="scientific">Paramarasmius palmivorus</name>
    <dbReference type="NCBI Taxonomy" id="297713"/>
    <lineage>
        <taxon>Eukaryota</taxon>
        <taxon>Fungi</taxon>
        <taxon>Dikarya</taxon>
        <taxon>Basidiomycota</taxon>
        <taxon>Agaricomycotina</taxon>
        <taxon>Agaricomycetes</taxon>
        <taxon>Agaricomycetidae</taxon>
        <taxon>Agaricales</taxon>
        <taxon>Marasmiineae</taxon>
        <taxon>Marasmiaceae</taxon>
        <taxon>Paramarasmius</taxon>
    </lineage>
</organism>
<name>A0AAW0CWA2_9AGAR</name>
<keyword evidence="2" id="KW-1185">Reference proteome</keyword>
<dbReference type="Gene3D" id="3.80.10.10">
    <property type="entry name" value="Ribonuclease Inhibitor"/>
    <property type="match status" value="1"/>
</dbReference>
<dbReference type="SUPFAM" id="SSF52047">
    <property type="entry name" value="RNI-like"/>
    <property type="match status" value="2"/>
</dbReference>
<accession>A0AAW0CWA2</accession>
<protein>
    <recommendedName>
        <fullName evidence="3">F-box domain-containing protein</fullName>
    </recommendedName>
</protein>
<dbReference type="PANTHER" id="PTHR38926">
    <property type="entry name" value="F-BOX DOMAIN CONTAINING PROTEIN, EXPRESSED"/>
    <property type="match status" value="1"/>
</dbReference>
<dbReference type="PANTHER" id="PTHR38926:SF5">
    <property type="entry name" value="F-BOX AND LEUCINE-RICH REPEAT PROTEIN 6"/>
    <property type="match status" value="1"/>
</dbReference>
<proteinExistence type="predicted"/>
<evidence type="ECO:0000313" key="1">
    <source>
        <dbReference type="EMBL" id="KAK7043196.1"/>
    </source>
</evidence>
<reference evidence="1 2" key="1">
    <citation type="submission" date="2024-01" db="EMBL/GenBank/DDBJ databases">
        <title>A draft genome for a cacao thread blight-causing isolate of Paramarasmius palmivorus.</title>
        <authorList>
            <person name="Baruah I.K."/>
            <person name="Bukari Y."/>
            <person name="Amoako-Attah I."/>
            <person name="Meinhardt L.W."/>
            <person name="Bailey B.A."/>
            <person name="Cohen S.P."/>
        </authorList>
    </citation>
    <scope>NUCLEOTIDE SEQUENCE [LARGE SCALE GENOMIC DNA]</scope>
    <source>
        <strain evidence="1 2">GH-12</strain>
    </source>
</reference>
<dbReference type="Proteomes" id="UP001383192">
    <property type="component" value="Unassembled WGS sequence"/>
</dbReference>
<evidence type="ECO:0000313" key="2">
    <source>
        <dbReference type="Proteomes" id="UP001383192"/>
    </source>
</evidence>
<comment type="caution">
    <text evidence="1">The sequence shown here is derived from an EMBL/GenBank/DDBJ whole genome shotgun (WGS) entry which is preliminary data.</text>
</comment>
<dbReference type="InterPro" id="IPR032675">
    <property type="entry name" value="LRR_dom_sf"/>
</dbReference>